<evidence type="ECO:0000313" key="2">
    <source>
        <dbReference type="EMBL" id="OJA12956.1"/>
    </source>
</evidence>
<dbReference type="Proteomes" id="UP000183567">
    <property type="component" value="Unassembled WGS sequence"/>
</dbReference>
<dbReference type="AlphaFoldDB" id="A0A1J8QMF0"/>
<dbReference type="Pfam" id="PF13961">
    <property type="entry name" value="DUF4219"/>
    <property type="match status" value="1"/>
</dbReference>
<keyword evidence="3" id="KW-1185">Reference proteome</keyword>
<accession>A0A1J8QMF0</accession>
<comment type="caution">
    <text evidence="2">The sequence shown here is derived from an EMBL/GenBank/DDBJ whole genome shotgun (WGS) entry which is preliminary data.</text>
</comment>
<reference evidence="2 3" key="1">
    <citation type="submission" date="2016-03" db="EMBL/GenBank/DDBJ databases">
        <title>Comparative genomics of the ectomycorrhizal sister species Rhizopogon vinicolor and Rhizopogon vesiculosus (Basidiomycota: Boletales) reveals a divergence of the mating type B locus.</title>
        <authorList>
            <person name="Mujic A.B."/>
            <person name="Kuo A."/>
            <person name="Tritt A."/>
            <person name="Lipzen A."/>
            <person name="Chen C."/>
            <person name="Johnson J."/>
            <person name="Sharma A."/>
            <person name="Barry K."/>
            <person name="Grigoriev I.V."/>
            <person name="Spatafora J.W."/>
        </authorList>
    </citation>
    <scope>NUCLEOTIDE SEQUENCE [LARGE SCALE GENOMIC DNA]</scope>
    <source>
        <strain evidence="2 3">AM-OR11-056</strain>
    </source>
</reference>
<dbReference type="OrthoDB" id="2634636at2759"/>
<evidence type="ECO:0000313" key="3">
    <source>
        <dbReference type="Proteomes" id="UP000183567"/>
    </source>
</evidence>
<evidence type="ECO:0000259" key="1">
    <source>
        <dbReference type="Pfam" id="PF13961"/>
    </source>
</evidence>
<sequence>MAVLNLITIFHAADFSAPYSADLCKKLSGDALEAALCIHYQSRKIKNLVLQTFDEFNLAEQFRQIIAVVMNPLSPTLRFPSLPPIATFSRANTCPENKHIDWATWFSDREPTPLTPDEEKWPEIDQGPFPPKPFVPTTPFDTNYAEWSIQMEALLDEQDLWDVVNGTETMPNFGPHSKVVKVFICKQQLVRAKILLYLSNSQIPHAHVKDMDSKSIFY</sequence>
<dbReference type="STRING" id="180088.A0A1J8QMF0"/>
<gene>
    <name evidence="2" type="ORF">AZE42_11325</name>
</gene>
<dbReference type="InterPro" id="IPR025314">
    <property type="entry name" value="DUF4219"/>
</dbReference>
<proteinExistence type="predicted"/>
<dbReference type="EMBL" id="LVVM01004410">
    <property type="protein sequence ID" value="OJA12956.1"/>
    <property type="molecule type" value="Genomic_DNA"/>
</dbReference>
<organism evidence="2 3">
    <name type="scientific">Rhizopogon vesiculosus</name>
    <dbReference type="NCBI Taxonomy" id="180088"/>
    <lineage>
        <taxon>Eukaryota</taxon>
        <taxon>Fungi</taxon>
        <taxon>Dikarya</taxon>
        <taxon>Basidiomycota</taxon>
        <taxon>Agaricomycotina</taxon>
        <taxon>Agaricomycetes</taxon>
        <taxon>Agaricomycetidae</taxon>
        <taxon>Boletales</taxon>
        <taxon>Suillineae</taxon>
        <taxon>Rhizopogonaceae</taxon>
        <taxon>Rhizopogon</taxon>
    </lineage>
</organism>
<protein>
    <recommendedName>
        <fullName evidence="1">DUF4219 domain-containing protein</fullName>
    </recommendedName>
</protein>
<name>A0A1J8QMF0_9AGAM</name>
<feature type="domain" description="DUF4219" evidence="1">
    <location>
        <begin position="142"/>
        <end position="165"/>
    </location>
</feature>